<feature type="domain" description="Hydantoinase/oxoprolinase N-terminal" evidence="1">
    <location>
        <begin position="15"/>
        <end position="100"/>
    </location>
</feature>
<protein>
    <submittedName>
        <fullName evidence="3">Hydantoinase/oxoprolinase N-terminal domain-containing protein</fullName>
    </submittedName>
</protein>
<evidence type="ECO:0000313" key="2">
    <source>
        <dbReference type="Proteomes" id="UP000887561"/>
    </source>
</evidence>
<dbReference type="AlphaFoldDB" id="A0A915MRG4"/>
<evidence type="ECO:0000259" key="1">
    <source>
        <dbReference type="Pfam" id="PF05378"/>
    </source>
</evidence>
<dbReference type="Pfam" id="PF05378">
    <property type="entry name" value="Hydant_A_N"/>
    <property type="match status" value="1"/>
</dbReference>
<dbReference type="GO" id="GO:0017168">
    <property type="term" value="F:5-oxoprolinase (ATP-hydrolyzing) activity"/>
    <property type="evidence" value="ECO:0007669"/>
    <property type="project" value="TreeGrafter"/>
</dbReference>
<dbReference type="Proteomes" id="UP000887561">
    <property type="component" value="Unplaced"/>
</dbReference>
<dbReference type="PANTHER" id="PTHR11365">
    <property type="entry name" value="5-OXOPROLINASE RELATED"/>
    <property type="match status" value="1"/>
</dbReference>
<dbReference type="GO" id="GO:0005829">
    <property type="term" value="C:cytosol"/>
    <property type="evidence" value="ECO:0007669"/>
    <property type="project" value="TreeGrafter"/>
</dbReference>
<dbReference type="GO" id="GO:0006749">
    <property type="term" value="P:glutathione metabolic process"/>
    <property type="evidence" value="ECO:0007669"/>
    <property type="project" value="TreeGrafter"/>
</dbReference>
<evidence type="ECO:0000313" key="3">
    <source>
        <dbReference type="WBParaSite" id="scaffold4654_cov204.g8494"/>
    </source>
</evidence>
<dbReference type="WBParaSite" id="scaffold4654_cov204.g8494">
    <property type="protein sequence ID" value="scaffold4654_cov204.g8494"/>
    <property type="gene ID" value="scaffold4654_cov204.g8494"/>
</dbReference>
<dbReference type="PANTHER" id="PTHR11365:SF2">
    <property type="entry name" value="5-OXOPROLINASE"/>
    <property type="match status" value="1"/>
</dbReference>
<keyword evidence="2" id="KW-1185">Reference proteome</keyword>
<dbReference type="InterPro" id="IPR045079">
    <property type="entry name" value="Oxoprolinase-like"/>
</dbReference>
<proteinExistence type="predicted"/>
<dbReference type="InterPro" id="IPR008040">
    <property type="entry name" value="Hydant_A_N"/>
</dbReference>
<sequence length="101" mass="11377">MVIDNIDKKLERLGFGIDRGGTFTDVFVVYPNGNCKTFKLLSEDPQNYIDAPTEAIRRILSEFTGKEIKKGELIDVKNIAWIRMGTTVATNALLERKGEPM</sequence>
<name>A0A915MRG4_MELJA</name>
<reference evidence="3" key="1">
    <citation type="submission" date="2022-11" db="UniProtKB">
        <authorList>
            <consortium name="WormBaseParasite"/>
        </authorList>
    </citation>
    <scope>IDENTIFICATION</scope>
</reference>
<organism evidence="2 3">
    <name type="scientific">Meloidogyne javanica</name>
    <name type="common">Root-knot nematode worm</name>
    <dbReference type="NCBI Taxonomy" id="6303"/>
    <lineage>
        <taxon>Eukaryota</taxon>
        <taxon>Metazoa</taxon>
        <taxon>Ecdysozoa</taxon>
        <taxon>Nematoda</taxon>
        <taxon>Chromadorea</taxon>
        <taxon>Rhabditida</taxon>
        <taxon>Tylenchina</taxon>
        <taxon>Tylenchomorpha</taxon>
        <taxon>Tylenchoidea</taxon>
        <taxon>Meloidogynidae</taxon>
        <taxon>Meloidogyninae</taxon>
        <taxon>Meloidogyne</taxon>
        <taxon>Meloidogyne incognita group</taxon>
    </lineage>
</organism>
<accession>A0A915MRG4</accession>